<sequence length="109" mass="12013">MNRTAQIGSFYLRILPGPFMDVGKRSKRQLFAVKKSLSPGDQVALSGVYRVVHAEHRHDHFVIVLAGDVLPACRVCAGKVTFHIEQTLDYAPHDWDLAGPLSNSKAASE</sequence>
<evidence type="ECO:0000313" key="1">
    <source>
        <dbReference type="EMBL" id="ABF43552.1"/>
    </source>
</evidence>
<organism evidence="1 2">
    <name type="scientific">Koribacter versatilis (strain Ellin345)</name>
    <dbReference type="NCBI Taxonomy" id="204669"/>
    <lineage>
        <taxon>Bacteria</taxon>
        <taxon>Pseudomonadati</taxon>
        <taxon>Acidobacteriota</taxon>
        <taxon>Terriglobia</taxon>
        <taxon>Terriglobales</taxon>
        <taxon>Candidatus Korobacteraceae</taxon>
        <taxon>Candidatus Korobacter</taxon>
    </lineage>
</organism>
<accession>Q1IHU8</accession>
<dbReference type="Proteomes" id="UP000002432">
    <property type="component" value="Chromosome"/>
</dbReference>
<protein>
    <submittedName>
        <fullName evidence="1">Uncharacterized protein</fullName>
    </submittedName>
</protein>
<reference evidence="1 2" key="1">
    <citation type="journal article" date="2009" name="Appl. Environ. Microbiol.">
        <title>Three genomes from the phylum Acidobacteria provide insight into the lifestyles of these microorganisms in soils.</title>
        <authorList>
            <person name="Ward N.L."/>
            <person name="Challacombe J.F."/>
            <person name="Janssen P.H."/>
            <person name="Henrissat B."/>
            <person name="Coutinho P.M."/>
            <person name="Wu M."/>
            <person name="Xie G."/>
            <person name="Haft D.H."/>
            <person name="Sait M."/>
            <person name="Badger J."/>
            <person name="Barabote R.D."/>
            <person name="Bradley B."/>
            <person name="Brettin T.S."/>
            <person name="Brinkac L.M."/>
            <person name="Bruce D."/>
            <person name="Creasy T."/>
            <person name="Daugherty S.C."/>
            <person name="Davidsen T.M."/>
            <person name="DeBoy R.T."/>
            <person name="Detter J.C."/>
            <person name="Dodson R.J."/>
            <person name="Durkin A.S."/>
            <person name="Ganapathy A."/>
            <person name="Gwinn-Giglio M."/>
            <person name="Han C.S."/>
            <person name="Khouri H."/>
            <person name="Kiss H."/>
            <person name="Kothari S.P."/>
            <person name="Madupu R."/>
            <person name="Nelson K.E."/>
            <person name="Nelson W.C."/>
            <person name="Paulsen I."/>
            <person name="Penn K."/>
            <person name="Ren Q."/>
            <person name="Rosovitz M.J."/>
            <person name="Selengut J.D."/>
            <person name="Shrivastava S."/>
            <person name="Sullivan S.A."/>
            <person name="Tapia R."/>
            <person name="Thompson L.S."/>
            <person name="Watkins K.L."/>
            <person name="Yang Q."/>
            <person name="Yu C."/>
            <person name="Zafar N."/>
            <person name="Zhou L."/>
            <person name="Kuske C.R."/>
        </authorList>
    </citation>
    <scope>NUCLEOTIDE SEQUENCE [LARGE SCALE GENOMIC DNA]</scope>
    <source>
        <strain evidence="1 2">Ellin345</strain>
    </source>
</reference>
<evidence type="ECO:0000313" key="2">
    <source>
        <dbReference type="Proteomes" id="UP000002432"/>
    </source>
</evidence>
<gene>
    <name evidence="1" type="ordered locus">Acid345_4552</name>
</gene>
<dbReference type="HOGENOM" id="CLU_2180383_0_0_0"/>
<proteinExistence type="predicted"/>
<dbReference type="KEGG" id="aba:Acid345_4552"/>
<dbReference type="EnsemblBacteria" id="ABF43552">
    <property type="protein sequence ID" value="ABF43552"/>
    <property type="gene ID" value="Acid345_4552"/>
</dbReference>
<dbReference type="EMBL" id="CP000360">
    <property type="protein sequence ID" value="ABF43552.1"/>
    <property type="molecule type" value="Genomic_DNA"/>
</dbReference>
<dbReference type="AlphaFoldDB" id="Q1IHU8"/>
<keyword evidence="2" id="KW-1185">Reference proteome</keyword>
<name>Q1IHU8_KORVE</name>